<evidence type="ECO:0000259" key="7">
    <source>
        <dbReference type="Pfam" id="PF00501"/>
    </source>
</evidence>
<dbReference type="Gene3D" id="3.40.50.12780">
    <property type="entry name" value="N-terminal domain of ligase-like"/>
    <property type="match status" value="1"/>
</dbReference>
<dbReference type="GO" id="GO:0006085">
    <property type="term" value="P:acetyl-CoA biosynthetic process"/>
    <property type="evidence" value="ECO:0007669"/>
    <property type="project" value="TreeGrafter"/>
</dbReference>
<dbReference type="GO" id="GO:0005524">
    <property type="term" value="F:ATP binding"/>
    <property type="evidence" value="ECO:0007669"/>
    <property type="project" value="UniProtKB-KW"/>
</dbReference>
<dbReference type="GO" id="GO:0003987">
    <property type="term" value="F:acetate-CoA ligase activity"/>
    <property type="evidence" value="ECO:0007669"/>
    <property type="project" value="UniProtKB-EC"/>
</dbReference>
<keyword evidence="11" id="KW-1185">Reference proteome</keyword>
<gene>
    <name evidence="10" type="ORF">M0638_27175</name>
</gene>
<dbReference type="PROSITE" id="PS00455">
    <property type="entry name" value="AMP_BINDING"/>
    <property type="match status" value="1"/>
</dbReference>
<dbReference type="AlphaFoldDB" id="A0A9X1YG32"/>
<dbReference type="EMBL" id="JALPRX010000171">
    <property type="protein sequence ID" value="MCK8788042.1"/>
    <property type="molecule type" value="Genomic_DNA"/>
</dbReference>
<keyword evidence="3" id="KW-0436">Ligase</keyword>
<dbReference type="InterPro" id="IPR025110">
    <property type="entry name" value="AMP-bd_C"/>
</dbReference>
<protein>
    <recommendedName>
        <fullName evidence="2">acetate--CoA ligase</fullName>
        <ecNumber evidence="2">6.2.1.1</ecNumber>
    </recommendedName>
</protein>
<dbReference type="InterPro" id="IPR042099">
    <property type="entry name" value="ANL_N_sf"/>
</dbReference>
<dbReference type="Pfam" id="PF16177">
    <property type="entry name" value="ACAS_N"/>
    <property type="match status" value="1"/>
</dbReference>
<dbReference type="InterPro" id="IPR020845">
    <property type="entry name" value="AMP-binding_CS"/>
</dbReference>
<evidence type="ECO:0000313" key="11">
    <source>
        <dbReference type="Proteomes" id="UP001139516"/>
    </source>
</evidence>
<dbReference type="InterPro" id="IPR000873">
    <property type="entry name" value="AMP-dep_synth/lig_dom"/>
</dbReference>
<keyword evidence="5" id="KW-0067">ATP-binding</keyword>
<dbReference type="SUPFAM" id="SSF56801">
    <property type="entry name" value="Acetyl-CoA synthetase-like"/>
    <property type="match status" value="1"/>
</dbReference>
<comment type="caution">
    <text evidence="10">The sequence shown here is derived from an EMBL/GenBank/DDBJ whole genome shotgun (WGS) entry which is preliminary data.</text>
</comment>
<dbReference type="Pfam" id="PF13193">
    <property type="entry name" value="AMP-binding_C"/>
    <property type="match status" value="1"/>
</dbReference>
<feature type="domain" description="AMP-binding enzyme C-terminal" evidence="8">
    <location>
        <begin position="530"/>
        <end position="616"/>
    </location>
</feature>
<evidence type="ECO:0000259" key="9">
    <source>
        <dbReference type="Pfam" id="PF16177"/>
    </source>
</evidence>
<evidence type="ECO:0000256" key="2">
    <source>
        <dbReference type="ARBA" id="ARBA00013275"/>
    </source>
</evidence>
<evidence type="ECO:0000256" key="6">
    <source>
        <dbReference type="ARBA" id="ARBA00022990"/>
    </source>
</evidence>
<comment type="similarity">
    <text evidence="1">Belongs to the ATP-dependent AMP-binding enzyme family.</text>
</comment>
<evidence type="ECO:0000256" key="4">
    <source>
        <dbReference type="ARBA" id="ARBA00022741"/>
    </source>
</evidence>
<proteinExistence type="inferred from homology"/>
<dbReference type="Pfam" id="PF00501">
    <property type="entry name" value="AMP-binding"/>
    <property type="match status" value="1"/>
</dbReference>
<dbReference type="Proteomes" id="UP001139516">
    <property type="component" value="Unassembled WGS sequence"/>
</dbReference>
<keyword evidence="6" id="KW-0007">Acetylation</keyword>
<evidence type="ECO:0000256" key="5">
    <source>
        <dbReference type="ARBA" id="ARBA00022840"/>
    </source>
</evidence>
<evidence type="ECO:0000256" key="3">
    <source>
        <dbReference type="ARBA" id="ARBA00022598"/>
    </source>
</evidence>
<dbReference type="EC" id="6.2.1.1" evidence="2"/>
<dbReference type="InterPro" id="IPR032387">
    <property type="entry name" value="ACAS_N"/>
</dbReference>
<keyword evidence="4" id="KW-0547">Nucleotide-binding</keyword>
<sequence>MEKLAPHEAPLWRPTPRDRSDSQLARLVAYQGLDSYDALLEQADRQPDRYWRGALEFLGIRWRRDYATFLDLSDGAPFPRWFTGGTLNWLDTIFAHDAARMAVIAEDEAGGTRHVSYGGLREAVGRFAGGLARQGIGRGDRVGLLMESGIEAVVSLLALSWLGAVAVPLFSGFGVDAIVSRLSASGARALVATTGFDRRGRRIDTRPLLREARAQLPDLGLLVLKGPPDEVAAVPEALAWTALAAAEAAGAEPATMAPDEPMMVIYTSGTTGRPKGAVHAHGGFPLKIAHDAAVHFDIGAGDVFFWPADMGWVAGPLTIASALMRGATMVCYDGAPDFPDWSRLSRLVSAHGVTHLGASPTLIRGLAANEALATAGALDTVRLLITAGEVISPEHMGWYQRVMGRGTCPVINYSGGTEVSGALVGNVLLRPIVPAGFNSISPGVRVEVVDEAGQPVRDRVGELAILQPFVGMTQSFWQDRERYLETYWSQVPGIWMHGDLAMRTGDGQIFLLGRSDDTLKVAGKRLGPAEVEDILLELPEIGEAAAIGVEDAVKGQKLVVFLVPAAGRRPDPSLSTPLATPLAARAAALVESRMGRPFRPARVHVVEDLPRTRSQKVMRRVIRRVYTGQNPGDLGSLDNPASLARIGEAAREAG</sequence>
<reference evidence="10" key="1">
    <citation type="submission" date="2022-04" db="EMBL/GenBank/DDBJ databases">
        <title>Roseomonas acroporae sp. nov., isolated from coral Acropora digitifera.</title>
        <authorList>
            <person name="Sun H."/>
        </authorList>
    </citation>
    <scope>NUCLEOTIDE SEQUENCE</scope>
    <source>
        <strain evidence="10">NAR14</strain>
    </source>
</reference>
<evidence type="ECO:0000259" key="8">
    <source>
        <dbReference type="Pfam" id="PF13193"/>
    </source>
</evidence>
<dbReference type="InterPro" id="IPR045851">
    <property type="entry name" value="AMP-bd_C_sf"/>
</dbReference>
<dbReference type="PANTHER" id="PTHR24095:SF14">
    <property type="entry name" value="ACETYL-COENZYME A SYNTHETASE 1"/>
    <property type="match status" value="1"/>
</dbReference>
<organism evidence="10 11">
    <name type="scientific">Roseomonas acroporae</name>
    <dbReference type="NCBI Taxonomy" id="2937791"/>
    <lineage>
        <taxon>Bacteria</taxon>
        <taxon>Pseudomonadati</taxon>
        <taxon>Pseudomonadota</taxon>
        <taxon>Alphaproteobacteria</taxon>
        <taxon>Acetobacterales</taxon>
        <taxon>Roseomonadaceae</taxon>
        <taxon>Roseomonas</taxon>
    </lineage>
</organism>
<feature type="domain" description="Acetyl-coenzyme A synthetase N-terminal" evidence="9">
    <location>
        <begin position="36"/>
        <end position="88"/>
    </location>
</feature>
<evidence type="ECO:0000313" key="10">
    <source>
        <dbReference type="EMBL" id="MCK8788042.1"/>
    </source>
</evidence>
<name>A0A9X1YG32_9PROT</name>
<accession>A0A9X1YG32</accession>
<dbReference type="PANTHER" id="PTHR24095">
    <property type="entry name" value="ACETYL-COENZYME A SYNTHETASE"/>
    <property type="match status" value="1"/>
</dbReference>
<dbReference type="Gene3D" id="3.30.300.30">
    <property type="match status" value="1"/>
</dbReference>
<dbReference type="RefSeq" id="WP_248670084.1">
    <property type="nucleotide sequence ID" value="NZ_JALPRX010000171.1"/>
</dbReference>
<feature type="domain" description="AMP-dependent synthetase/ligase" evidence="7">
    <location>
        <begin position="100"/>
        <end position="470"/>
    </location>
</feature>
<evidence type="ECO:0000256" key="1">
    <source>
        <dbReference type="ARBA" id="ARBA00006432"/>
    </source>
</evidence>